<dbReference type="Proteomes" id="UP000321353">
    <property type="component" value="Chromosome"/>
</dbReference>
<protein>
    <submittedName>
        <fullName evidence="1">Uncharacterized protein</fullName>
    </submittedName>
</protein>
<organism evidence="1 2">
    <name type="scientific">Stieleria maiorica</name>
    <dbReference type="NCBI Taxonomy" id="2795974"/>
    <lineage>
        <taxon>Bacteria</taxon>
        <taxon>Pseudomonadati</taxon>
        <taxon>Planctomycetota</taxon>
        <taxon>Planctomycetia</taxon>
        <taxon>Pirellulales</taxon>
        <taxon>Pirellulaceae</taxon>
        <taxon>Stieleria</taxon>
    </lineage>
</organism>
<dbReference type="InterPro" id="IPR009061">
    <property type="entry name" value="DNA-bd_dom_put_sf"/>
</dbReference>
<accession>A0A5B9MIH3</accession>
<dbReference type="RefSeq" id="WP_147869106.1">
    <property type="nucleotide sequence ID" value="NZ_CP036264.1"/>
</dbReference>
<gene>
    <name evidence="1" type="ORF">Mal15_38160</name>
</gene>
<dbReference type="SUPFAM" id="SSF46955">
    <property type="entry name" value="Putative DNA-binding domain"/>
    <property type="match status" value="1"/>
</dbReference>
<evidence type="ECO:0000313" key="1">
    <source>
        <dbReference type="EMBL" id="QEF99750.1"/>
    </source>
</evidence>
<proteinExistence type="predicted"/>
<dbReference type="EMBL" id="CP036264">
    <property type="protein sequence ID" value="QEF99750.1"/>
    <property type="molecule type" value="Genomic_DNA"/>
</dbReference>
<dbReference type="InterPro" id="IPR036388">
    <property type="entry name" value="WH-like_DNA-bd_sf"/>
</dbReference>
<dbReference type="Gene3D" id="1.10.10.10">
    <property type="entry name" value="Winged helix-like DNA-binding domain superfamily/Winged helix DNA-binding domain"/>
    <property type="match status" value="1"/>
</dbReference>
<keyword evidence="2" id="KW-1185">Reference proteome</keyword>
<sequence length="86" mass="9943">MTKQQQTGRDIRITGPDDPGLILKTQADVARAFDVERSTVHSWVQKGMPGSPGRYNYAHIMRWLFAFGPWRSEAARDEMLWKHITE</sequence>
<dbReference type="AlphaFoldDB" id="A0A5B9MIH3"/>
<name>A0A5B9MIH3_9BACT</name>
<dbReference type="KEGG" id="smam:Mal15_38160"/>
<evidence type="ECO:0000313" key="2">
    <source>
        <dbReference type="Proteomes" id="UP000321353"/>
    </source>
</evidence>
<reference evidence="1 2" key="1">
    <citation type="submission" date="2019-02" db="EMBL/GenBank/DDBJ databases">
        <title>Planctomycetal bacteria perform biofilm scaping via a novel small molecule.</title>
        <authorList>
            <person name="Jeske O."/>
            <person name="Boedeker C."/>
            <person name="Wiegand S."/>
            <person name="Breitling P."/>
            <person name="Kallscheuer N."/>
            <person name="Jogler M."/>
            <person name="Rohde M."/>
            <person name="Petersen J."/>
            <person name="Medema M.H."/>
            <person name="Surup F."/>
            <person name="Jogler C."/>
        </authorList>
    </citation>
    <scope>NUCLEOTIDE SEQUENCE [LARGE SCALE GENOMIC DNA]</scope>
    <source>
        <strain evidence="1 2">Mal15</strain>
    </source>
</reference>